<dbReference type="Gene3D" id="3.40.50.300">
    <property type="entry name" value="P-loop containing nucleotide triphosphate hydrolases"/>
    <property type="match status" value="1"/>
</dbReference>
<organism evidence="3 4">
    <name type="scientific">Proteiniclasticum sediminis</name>
    <dbReference type="NCBI Taxonomy" id="2804028"/>
    <lineage>
        <taxon>Bacteria</taxon>
        <taxon>Bacillati</taxon>
        <taxon>Bacillota</taxon>
        <taxon>Clostridia</taxon>
        <taxon>Eubacteriales</taxon>
        <taxon>Clostridiaceae</taxon>
        <taxon>Proteiniclasticum</taxon>
    </lineage>
</organism>
<evidence type="ECO:0000256" key="2">
    <source>
        <dbReference type="ARBA" id="ARBA00022840"/>
    </source>
</evidence>
<keyword evidence="2" id="KW-0067">ATP-binding</keyword>
<sequence length="220" mass="24719">MERITIITGHFGSGKSEITINLARKLRQEGKKVGIVDIDIVNPYFCIRDLKEDLARENIEVISAKPEWSNAELMVVPGEVSSIFVRHDTNFLLDIGGDDQGALVLGQYRADFQKTPYSLYFVVNTARPLTPDEKGIREYILSIERSARLKVTHLIANTNLSDETTVEDVLKGDAVVHSLAQELGLVHRYTVARRDLAEDLQGKTLGELLPIDIFMKKPWS</sequence>
<name>A0A941HQX5_9CLOT</name>
<dbReference type="SUPFAM" id="SSF52540">
    <property type="entry name" value="P-loop containing nucleoside triphosphate hydrolases"/>
    <property type="match status" value="1"/>
</dbReference>
<dbReference type="AlphaFoldDB" id="A0A941HQX5"/>
<evidence type="ECO:0000313" key="4">
    <source>
        <dbReference type="Proteomes" id="UP000675379"/>
    </source>
</evidence>
<reference evidence="3" key="1">
    <citation type="submission" date="2021-04" db="EMBL/GenBank/DDBJ databases">
        <title>Proteiniclasticum sedimins sp. nov., an obligate anaerobic bacterium isolated from anaerobic sludge.</title>
        <authorList>
            <person name="Liu J."/>
        </authorList>
    </citation>
    <scope>NUCLEOTIDE SEQUENCE</scope>
    <source>
        <strain evidence="3">BAD-10</strain>
    </source>
</reference>
<dbReference type="RefSeq" id="WP_211802377.1">
    <property type="nucleotide sequence ID" value="NZ_JAGSCS010000017.1"/>
</dbReference>
<comment type="caution">
    <text evidence="3">The sequence shown here is derived from an EMBL/GenBank/DDBJ whole genome shotgun (WGS) entry which is preliminary data.</text>
</comment>
<evidence type="ECO:0000256" key="1">
    <source>
        <dbReference type="ARBA" id="ARBA00022741"/>
    </source>
</evidence>
<dbReference type="InterPro" id="IPR033756">
    <property type="entry name" value="YlxH/NBP35"/>
</dbReference>
<evidence type="ECO:0000313" key="3">
    <source>
        <dbReference type="EMBL" id="MBR0576959.1"/>
    </source>
</evidence>
<dbReference type="EMBL" id="JAGSCS010000017">
    <property type="protein sequence ID" value="MBR0576959.1"/>
    <property type="molecule type" value="Genomic_DNA"/>
</dbReference>
<dbReference type="Pfam" id="PF10609">
    <property type="entry name" value="ParA"/>
    <property type="match status" value="1"/>
</dbReference>
<accession>A0A941HQX5</accession>
<dbReference type="Proteomes" id="UP000675379">
    <property type="component" value="Unassembled WGS sequence"/>
</dbReference>
<dbReference type="InterPro" id="IPR027417">
    <property type="entry name" value="P-loop_NTPase"/>
</dbReference>
<keyword evidence="4" id="KW-1185">Reference proteome</keyword>
<proteinExistence type="predicted"/>
<protein>
    <submittedName>
        <fullName evidence="3">P-loop NTPase</fullName>
    </submittedName>
</protein>
<keyword evidence="1" id="KW-0547">Nucleotide-binding</keyword>
<dbReference type="GO" id="GO:0005524">
    <property type="term" value="F:ATP binding"/>
    <property type="evidence" value="ECO:0007669"/>
    <property type="project" value="UniProtKB-KW"/>
</dbReference>
<gene>
    <name evidence="3" type="ORF">KCG48_11595</name>
</gene>